<feature type="compositionally biased region" description="Polar residues" evidence="1">
    <location>
        <begin position="209"/>
        <end position="218"/>
    </location>
</feature>
<reference evidence="3 4" key="1">
    <citation type="submission" date="2020-02" db="EMBL/GenBank/DDBJ databases">
        <authorList>
            <person name="Ferguson B K."/>
        </authorList>
    </citation>
    <scope>NUCLEOTIDE SEQUENCE [LARGE SCALE GENOMIC DNA]</scope>
</reference>
<dbReference type="InterPro" id="IPR040986">
    <property type="entry name" value="QSOX_FAD-bd_dom"/>
</dbReference>
<dbReference type="EMBL" id="CADCXU010017616">
    <property type="protein sequence ID" value="CAB0006374.1"/>
    <property type="molecule type" value="Genomic_DNA"/>
</dbReference>
<gene>
    <name evidence="3" type="ORF">NTEN_LOCUS11851</name>
</gene>
<dbReference type="PANTHER" id="PTHR22897:SF8">
    <property type="entry name" value="SULFHYDRYL OXIDASE"/>
    <property type="match status" value="1"/>
</dbReference>
<dbReference type="GO" id="GO:0005615">
    <property type="term" value="C:extracellular space"/>
    <property type="evidence" value="ECO:0007669"/>
    <property type="project" value="TreeGrafter"/>
</dbReference>
<keyword evidence="4" id="KW-1185">Reference proteome</keyword>
<evidence type="ECO:0000313" key="3">
    <source>
        <dbReference type="EMBL" id="CAB0006374.1"/>
    </source>
</evidence>
<evidence type="ECO:0000259" key="2">
    <source>
        <dbReference type="Pfam" id="PF18371"/>
    </source>
</evidence>
<dbReference type="GO" id="GO:0003756">
    <property type="term" value="F:protein disulfide isomerase activity"/>
    <property type="evidence" value="ECO:0007669"/>
    <property type="project" value="TreeGrafter"/>
</dbReference>
<dbReference type="Gene3D" id="1.20.120.1960">
    <property type="entry name" value="QSOX sulfhydryl oxidase domain"/>
    <property type="match status" value="1"/>
</dbReference>
<dbReference type="InterPro" id="IPR036774">
    <property type="entry name" value="ERV/ALR_sulphydryl_oxid_sf"/>
</dbReference>
<feature type="region of interest" description="Disordered" evidence="1">
    <location>
        <begin position="118"/>
        <end position="219"/>
    </location>
</feature>
<accession>A0A6H5GQN4</accession>
<evidence type="ECO:0000256" key="1">
    <source>
        <dbReference type="SAM" id="MobiDB-lite"/>
    </source>
</evidence>
<name>A0A6H5GQN4_9HEMI</name>
<feature type="compositionally biased region" description="Low complexity" evidence="1">
    <location>
        <begin position="169"/>
        <end position="187"/>
    </location>
</feature>
<dbReference type="Gene3D" id="1.20.120.310">
    <property type="entry name" value="ERV/ALR sulfhydryl oxidase domain"/>
    <property type="match status" value="1"/>
</dbReference>
<feature type="compositionally biased region" description="Basic residues" evidence="1">
    <location>
        <begin position="135"/>
        <end position="154"/>
    </location>
</feature>
<dbReference type="GO" id="GO:0000139">
    <property type="term" value="C:Golgi membrane"/>
    <property type="evidence" value="ECO:0007669"/>
    <property type="project" value="TreeGrafter"/>
</dbReference>
<sequence>MFETVKNYLAILYDYFPIGENGKNFIQCAQHKLAEKGDSVLGVQFADDVTLCQNRYFPVYLDPHGGWLGCQGSLPAFRGFPCSMWTMFHTLTVQAYNKGTGDPQQVLKVMASYIGTASCGSGRRTTKSTSASTATKRRIRISPKCNSRRRRSARNARCPTAYTTRSKPSNSSAACTRTSATSSPATSNRRPHRRRATSLRTPPSLLSSCGTKSSPTKTTAERMRLKFSGISAYSTSAFASCFTSSRWPLSFS</sequence>
<protein>
    <recommendedName>
        <fullName evidence="2">Sulfhydryl oxidase flavin adenine dinucleotide (FAD) binding domain-containing protein</fullName>
    </recommendedName>
</protein>
<dbReference type="InterPro" id="IPR042568">
    <property type="entry name" value="QSOX_FAD-bd_sf"/>
</dbReference>
<evidence type="ECO:0000313" key="4">
    <source>
        <dbReference type="Proteomes" id="UP000479000"/>
    </source>
</evidence>
<dbReference type="SUPFAM" id="SSF69000">
    <property type="entry name" value="FAD-dependent thiol oxidase"/>
    <property type="match status" value="1"/>
</dbReference>
<dbReference type="InterPro" id="IPR039798">
    <property type="entry name" value="Sulfhydryl_oxidase"/>
</dbReference>
<feature type="compositionally biased region" description="Low complexity" evidence="1">
    <location>
        <begin position="198"/>
        <end position="208"/>
    </location>
</feature>
<dbReference type="OrthoDB" id="59470at2759"/>
<dbReference type="AlphaFoldDB" id="A0A6H5GQN4"/>
<feature type="compositionally biased region" description="Low complexity" evidence="1">
    <location>
        <begin position="120"/>
        <end position="134"/>
    </location>
</feature>
<feature type="non-terminal residue" evidence="3">
    <location>
        <position position="252"/>
    </location>
</feature>
<dbReference type="GO" id="GO:0006457">
    <property type="term" value="P:protein folding"/>
    <property type="evidence" value="ECO:0007669"/>
    <property type="project" value="TreeGrafter"/>
</dbReference>
<dbReference type="GO" id="GO:0016971">
    <property type="term" value="F:flavin-dependent sulfhydryl oxidase activity"/>
    <property type="evidence" value="ECO:0007669"/>
    <property type="project" value="InterPro"/>
</dbReference>
<dbReference type="Pfam" id="PF18371">
    <property type="entry name" value="FAD_SOX"/>
    <property type="match status" value="1"/>
</dbReference>
<proteinExistence type="predicted"/>
<dbReference type="Proteomes" id="UP000479000">
    <property type="component" value="Unassembled WGS sequence"/>
</dbReference>
<feature type="domain" description="Sulfhydryl oxidase flavin adenine dinucleotide (FAD) binding" evidence="2">
    <location>
        <begin position="3"/>
        <end position="73"/>
    </location>
</feature>
<organism evidence="3 4">
    <name type="scientific">Nesidiocoris tenuis</name>
    <dbReference type="NCBI Taxonomy" id="355587"/>
    <lineage>
        <taxon>Eukaryota</taxon>
        <taxon>Metazoa</taxon>
        <taxon>Ecdysozoa</taxon>
        <taxon>Arthropoda</taxon>
        <taxon>Hexapoda</taxon>
        <taxon>Insecta</taxon>
        <taxon>Pterygota</taxon>
        <taxon>Neoptera</taxon>
        <taxon>Paraneoptera</taxon>
        <taxon>Hemiptera</taxon>
        <taxon>Heteroptera</taxon>
        <taxon>Panheteroptera</taxon>
        <taxon>Cimicomorpha</taxon>
        <taxon>Miridae</taxon>
        <taxon>Dicyphina</taxon>
        <taxon>Nesidiocoris</taxon>
    </lineage>
</organism>
<dbReference type="PANTHER" id="PTHR22897">
    <property type="entry name" value="QUIESCIN Q6-RELATED SULFHYDRYL OXIDASE"/>
    <property type="match status" value="1"/>
</dbReference>